<feature type="transmembrane region" description="Helical" evidence="6">
    <location>
        <begin position="72"/>
        <end position="89"/>
    </location>
</feature>
<feature type="transmembrane region" description="Helical" evidence="6">
    <location>
        <begin position="109"/>
        <end position="129"/>
    </location>
</feature>
<comment type="caution">
    <text evidence="8">The sequence shown here is derived from an EMBL/GenBank/DDBJ whole genome shotgun (WGS) entry which is preliminary data.</text>
</comment>
<feature type="transmembrane region" description="Helical" evidence="6">
    <location>
        <begin position="179"/>
        <end position="198"/>
    </location>
</feature>
<evidence type="ECO:0000256" key="7">
    <source>
        <dbReference type="SAM" id="Coils"/>
    </source>
</evidence>
<keyword evidence="4 6" id="KW-1133">Transmembrane helix</keyword>
<feature type="transmembrane region" description="Helical" evidence="6">
    <location>
        <begin position="456"/>
        <end position="474"/>
    </location>
</feature>
<evidence type="ECO:0000256" key="3">
    <source>
        <dbReference type="ARBA" id="ARBA00022692"/>
    </source>
</evidence>
<feature type="transmembrane region" description="Helical" evidence="6">
    <location>
        <begin position="486"/>
        <end position="508"/>
    </location>
</feature>
<evidence type="ECO:0000256" key="4">
    <source>
        <dbReference type="ARBA" id="ARBA00022989"/>
    </source>
</evidence>
<gene>
    <name evidence="8" type="ORF">NYG85_03175</name>
</gene>
<dbReference type="EMBL" id="JANURM010000002">
    <property type="protein sequence ID" value="MDL0088379.1"/>
    <property type="molecule type" value="Genomic_DNA"/>
</dbReference>
<reference evidence="8" key="2">
    <citation type="journal article" date="2023" name="Microorganisms">
        <title>Isolation and Genomic Characteristics of Cat-Borne Campylobacter felis sp. nov. and Sheep-Borne Campylobacter ovis sp. nov.</title>
        <authorList>
            <person name="Wang H."/>
            <person name="Li Y."/>
            <person name="Gu Y."/>
            <person name="Zhou G."/>
            <person name="Chen X."/>
            <person name="Zhang X."/>
            <person name="Shao Z."/>
            <person name="Zhang J."/>
            <person name="Zhang M."/>
        </authorList>
    </citation>
    <scope>NUCLEOTIDE SEQUENCE</scope>
    <source>
        <strain evidence="8">PS10</strain>
    </source>
</reference>
<keyword evidence="6" id="KW-0592">Phosphate transport</keyword>
<feature type="coiled-coil region" evidence="7">
    <location>
        <begin position="206"/>
        <end position="233"/>
    </location>
</feature>
<feature type="transmembrane region" description="Helical" evidence="6">
    <location>
        <begin position="352"/>
        <end position="370"/>
    </location>
</feature>
<keyword evidence="3 6" id="KW-0812">Transmembrane</keyword>
<evidence type="ECO:0000256" key="2">
    <source>
        <dbReference type="ARBA" id="ARBA00022448"/>
    </source>
</evidence>
<evidence type="ECO:0000256" key="5">
    <source>
        <dbReference type="ARBA" id="ARBA00023136"/>
    </source>
</evidence>
<dbReference type="PANTHER" id="PTHR11101">
    <property type="entry name" value="PHOSPHATE TRANSPORTER"/>
    <property type="match status" value="1"/>
</dbReference>
<dbReference type="PANTHER" id="PTHR11101:SF80">
    <property type="entry name" value="PHOSPHATE TRANSPORTER"/>
    <property type="match status" value="1"/>
</dbReference>
<protein>
    <recommendedName>
        <fullName evidence="6">Phosphate transporter</fullName>
    </recommendedName>
</protein>
<dbReference type="RefSeq" id="WP_284937028.1">
    <property type="nucleotide sequence ID" value="NZ_JANURM010000002.1"/>
</dbReference>
<feature type="transmembrane region" description="Helical" evidence="6">
    <location>
        <begin position="286"/>
        <end position="306"/>
    </location>
</feature>
<feature type="transmembrane region" description="Helical" evidence="6">
    <location>
        <begin position="397"/>
        <end position="417"/>
    </location>
</feature>
<name>A0ABT7HN93_9BACT</name>
<proteinExistence type="inferred from homology"/>
<accession>A0ABT7HN93</accession>
<evidence type="ECO:0000313" key="8">
    <source>
        <dbReference type="EMBL" id="MDL0088379.1"/>
    </source>
</evidence>
<feature type="transmembrane region" description="Helical" evidence="6">
    <location>
        <begin position="31"/>
        <end position="51"/>
    </location>
</feature>
<comment type="subcellular location">
    <subcellularLocation>
        <location evidence="1 6">Membrane</location>
        <topology evidence="1 6">Multi-pass membrane protein</topology>
    </subcellularLocation>
</comment>
<feature type="transmembrane region" description="Helical" evidence="6">
    <location>
        <begin position="7"/>
        <end position="25"/>
    </location>
</feature>
<dbReference type="Proteomes" id="UP001173801">
    <property type="component" value="Unassembled WGS sequence"/>
</dbReference>
<dbReference type="InterPro" id="IPR001204">
    <property type="entry name" value="Phos_transporter"/>
</dbReference>
<keyword evidence="5 6" id="KW-0472">Membrane</keyword>
<dbReference type="Pfam" id="PF01384">
    <property type="entry name" value="PHO4"/>
    <property type="match status" value="1"/>
</dbReference>
<feature type="transmembrane region" description="Helical" evidence="6">
    <location>
        <begin position="318"/>
        <end position="340"/>
    </location>
</feature>
<evidence type="ECO:0000256" key="1">
    <source>
        <dbReference type="ARBA" id="ARBA00004141"/>
    </source>
</evidence>
<feature type="transmembrane region" description="Helical" evidence="6">
    <location>
        <begin position="141"/>
        <end position="159"/>
    </location>
</feature>
<keyword evidence="9" id="KW-1185">Reference proteome</keyword>
<keyword evidence="7" id="KW-0175">Coiled coil</keyword>
<comment type="similarity">
    <text evidence="6">Belongs to the inorganic phosphate transporter (PiT) (TC 2.A.20) family.</text>
</comment>
<feature type="transmembrane region" description="Helical" evidence="6">
    <location>
        <begin position="429"/>
        <end position="450"/>
    </location>
</feature>
<reference evidence="8" key="1">
    <citation type="submission" date="2022-08" db="EMBL/GenBank/DDBJ databases">
        <authorList>
            <person name="Wang H."/>
        </authorList>
    </citation>
    <scope>NUCLEOTIDE SEQUENCE</scope>
    <source>
        <strain evidence="8">PS10</strain>
    </source>
</reference>
<organism evidence="8 9">
    <name type="scientific">Campylobacter gastrosuis</name>
    <dbReference type="NCBI Taxonomy" id="2974576"/>
    <lineage>
        <taxon>Bacteria</taxon>
        <taxon>Pseudomonadati</taxon>
        <taxon>Campylobacterota</taxon>
        <taxon>Epsilonproteobacteria</taxon>
        <taxon>Campylobacterales</taxon>
        <taxon>Campylobacteraceae</taxon>
        <taxon>Campylobacter</taxon>
    </lineage>
</organism>
<sequence>MTRDNLFATIAFVLCLAWFFSWGVGYISSHYYLLFFVASAFGIFMAFNIGGNDVANSFGTSVGAKTLTLKQALVIAAIFELSGAVFAGGEVTNTIRNGIISFSGHKVEPMQFVAIMMAALLSSGIWLFVASKKGLPVSTTHSIVGGIVGAGVVMGYSSYGASEAFKMVSWSEIGKIAVSWVISPLMGGILSYIVYGYIKRNIINPTRQLKISLKNLKKERKKYKQEFIESLKTRPVDEQIQTLSRMAMIDEDDIKDGEYSEYRSKIKIMKEHEKQLDTFASVKKHVPFIAGFAAIIISSMMLFKGLKHLNLNFSIIESLWILFVIGVVAYLASFAIINVMSKNDSEKSINRIFSWFQIFTASAFAFSHGANDIANAIGPFAAILDVLRTGEVSDTSLIPAIVMVTFGVSLVVGLWFLGKEVIMTIGSKLAEILPTTGFSAELASSIVILLATKLGIPVSSTHILIGAVLGIGIINKNANWAMVRPILLAWVITLPTAAISSGIFYIVLNNFLLG</sequence>
<evidence type="ECO:0000256" key="6">
    <source>
        <dbReference type="RuleBase" id="RU363058"/>
    </source>
</evidence>
<keyword evidence="2 6" id="KW-0813">Transport</keyword>
<evidence type="ECO:0000313" key="9">
    <source>
        <dbReference type="Proteomes" id="UP001173801"/>
    </source>
</evidence>